<dbReference type="InterPro" id="IPR014710">
    <property type="entry name" value="RmlC-like_jellyroll"/>
</dbReference>
<dbReference type="InterPro" id="IPR020449">
    <property type="entry name" value="Tscrpt_reg_AraC-type_HTH"/>
</dbReference>
<proteinExistence type="predicted"/>
<dbReference type="RefSeq" id="WP_343852732.1">
    <property type="nucleotide sequence ID" value="NZ_BAAAFI010000036.1"/>
</dbReference>
<dbReference type="PANTHER" id="PTHR43280">
    <property type="entry name" value="ARAC-FAMILY TRANSCRIPTIONAL REGULATOR"/>
    <property type="match status" value="1"/>
</dbReference>
<dbReference type="Pfam" id="PF12833">
    <property type="entry name" value="HTH_18"/>
    <property type="match status" value="1"/>
</dbReference>
<name>A0ABP3YFC6_9BACT</name>
<comment type="caution">
    <text evidence="5">The sequence shown here is derived from an EMBL/GenBank/DDBJ whole genome shotgun (WGS) entry which is preliminary data.</text>
</comment>
<dbReference type="SUPFAM" id="SSF51215">
    <property type="entry name" value="Regulatory protein AraC"/>
    <property type="match status" value="1"/>
</dbReference>
<dbReference type="PANTHER" id="PTHR43280:SF32">
    <property type="entry name" value="TRANSCRIPTIONAL REGULATORY PROTEIN"/>
    <property type="match status" value="1"/>
</dbReference>
<dbReference type="SMART" id="SM00342">
    <property type="entry name" value="HTH_ARAC"/>
    <property type="match status" value="1"/>
</dbReference>
<reference evidence="6" key="1">
    <citation type="journal article" date="2019" name="Int. J. Syst. Evol. Microbiol.">
        <title>The Global Catalogue of Microorganisms (GCM) 10K type strain sequencing project: providing services to taxonomists for standard genome sequencing and annotation.</title>
        <authorList>
            <consortium name="The Broad Institute Genomics Platform"/>
            <consortium name="The Broad Institute Genome Sequencing Center for Infectious Disease"/>
            <person name="Wu L."/>
            <person name="Ma J."/>
        </authorList>
    </citation>
    <scope>NUCLEOTIDE SEQUENCE [LARGE SCALE GENOMIC DNA]</scope>
    <source>
        <strain evidence="6">JCM 16112</strain>
    </source>
</reference>
<organism evidence="5 6">
    <name type="scientific">Algoriphagus jejuensis</name>
    <dbReference type="NCBI Taxonomy" id="419934"/>
    <lineage>
        <taxon>Bacteria</taxon>
        <taxon>Pseudomonadati</taxon>
        <taxon>Bacteroidota</taxon>
        <taxon>Cytophagia</taxon>
        <taxon>Cytophagales</taxon>
        <taxon>Cyclobacteriaceae</taxon>
        <taxon>Algoriphagus</taxon>
    </lineage>
</organism>
<keyword evidence="6" id="KW-1185">Reference proteome</keyword>
<evidence type="ECO:0000313" key="5">
    <source>
        <dbReference type="EMBL" id="GAA0879877.1"/>
    </source>
</evidence>
<dbReference type="Proteomes" id="UP001500469">
    <property type="component" value="Unassembled WGS sequence"/>
</dbReference>
<protein>
    <submittedName>
        <fullName evidence="5">Helix-turn-helix transcriptional regulator</fullName>
    </submittedName>
</protein>
<evidence type="ECO:0000259" key="4">
    <source>
        <dbReference type="PROSITE" id="PS01124"/>
    </source>
</evidence>
<evidence type="ECO:0000313" key="6">
    <source>
        <dbReference type="Proteomes" id="UP001500469"/>
    </source>
</evidence>
<dbReference type="Gene3D" id="2.60.120.10">
    <property type="entry name" value="Jelly Rolls"/>
    <property type="match status" value="1"/>
</dbReference>
<keyword evidence="1" id="KW-0805">Transcription regulation</keyword>
<evidence type="ECO:0000256" key="1">
    <source>
        <dbReference type="ARBA" id="ARBA00023015"/>
    </source>
</evidence>
<accession>A0ABP3YFC6</accession>
<dbReference type="Gene3D" id="1.10.10.60">
    <property type="entry name" value="Homeodomain-like"/>
    <property type="match status" value="1"/>
</dbReference>
<dbReference type="InterPro" id="IPR003313">
    <property type="entry name" value="AraC-bd"/>
</dbReference>
<dbReference type="PRINTS" id="PR00032">
    <property type="entry name" value="HTHARAC"/>
</dbReference>
<feature type="domain" description="HTH araC/xylS-type" evidence="4">
    <location>
        <begin position="192"/>
        <end position="290"/>
    </location>
</feature>
<dbReference type="SUPFAM" id="SSF46689">
    <property type="entry name" value="Homeodomain-like"/>
    <property type="match status" value="1"/>
</dbReference>
<sequence length="292" mass="33520">MAKESLPIYQIPDFEPERFDSATFYYSRFGRHLQKHKFIQKPHKHDFYIVLLVTAGSGTHSIDFKEYEVTPGTVFFLQPGQVHSWQLSGDSEGHILFFGTEFYSFGFPAKNLGSFPFFASSNYPCYLSLQPEQSRGLDIYFSEIEQETQNAGWAKKEMLRSYTEILLVKLGRIYKAAHSLEDIALASEDRFKLLEAVVEAHFGTNRHASFYADQLNMSLKQLNRLSKTSVGKTISEILLDRVILESQRLLTYSDGTVAEIAAQLGFDDPSYFTRLFRKKIGATPEQFRRSVR</sequence>
<evidence type="ECO:0000256" key="3">
    <source>
        <dbReference type="ARBA" id="ARBA00023163"/>
    </source>
</evidence>
<dbReference type="InterPro" id="IPR009057">
    <property type="entry name" value="Homeodomain-like_sf"/>
</dbReference>
<dbReference type="InterPro" id="IPR018060">
    <property type="entry name" value="HTH_AraC"/>
</dbReference>
<evidence type="ECO:0000256" key="2">
    <source>
        <dbReference type="ARBA" id="ARBA00023125"/>
    </source>
</evidence>
<keyword evidence="3" id="KW-0804">Transcription</keyword>
<dbReference type="EMBL" id="BAAAFI010000036">
    <property type="protein sequence ID" value="GAA0879877.1"/>
    <property type="molecule type" value="Genomic_DNA"/>
</dbReference>
<dbReference type="Pfam" id="PF02311">
    <property type="entry name" value="AraC_binding"/>
    <property type="match status" value="1"/>
</dbReference>
<gene>
    <name evidence="5" type="ORF">GCM10009119_28460</name>
</gene>
<keyword evidence="2" id="KW-0238">DNA-binding</keyword>
<dbReference type="PROSITE" id="PS01124">
    <property type="entry name" value="HTH_ARAC_FAMILY_2"/>
    <property type="match status" value="1"/>
</dbReference>
<dbReference type="InterPro" id="IPR037923">
    <property type="entry name" value="HTH-like"/>
</dbReference>